<comment type="caution">
    <text evidence="4">The sequence shown here is derived from an EMBL/GenBank/DDBJ whole genome shotgun (WGS) entry which is preliminary data.</text>
</comment>
<dbReference type="AlphaFoldDB" id="A0AAV0AVR8"/>
<dbReference type="GO" id="GO:0034663">
    <property type="term" value="C:endoplasmic reticulum chaperone complex"/>
    <property type="evidence" value="ECO:0007669"/>
    <property type="project" value="TreeGrafter"/>
</dbReference>
<keyword evidence="3" id="KW-0143">Chaperone</keyword>
<dbReference type="GO" id="GO:0030968">
    <property type="term" value="P:endoplasmic reticulum unfolded protein response"/>
    <property type="evidence" value="ECO:0007669"/>
    <property type="project" value="TreeGrafter"/>
</dbReference>
<evidence type="ECO:0000313" key="4">
    <source>
        <dbReference type="EMBL" id="CAH7672662.1"/>
    </source>
</evidence>
<evidence type="ECO:0000256" key="3">
    <source>
        <dbReference type="ARBA" id="ARBA00023186"/>
    </source>
</evidence>
<proteinExistence type="predicted"/>
<dbReference type="GO" id="GO:0005524">
    <property type="term" value="F:ATP binding"/>
    <property type="evidence" value="ECO:0007669"/>
    <property type="project" value="UniProtKB-KW"/>
</dbReference>
<accession>A0AAV0AVR8</accession>
<protein>
    <submittedName>
        <fullName evidence="4">Uncharacterized protein</fullName>
    </submittedName>
</protein>
<organism evidence="4 5">
    <name type="scientific">Phakopsora pachyrhizi</name>
    <name type="common">Asian soybean rust disease fungus</name>
    <dbReference type="NCBI Taxonomy" id="170000"/>
    <lineage>
        <taxon>Eukaryota</taxon>
        <taxon>Fungi</taxon>
        <taxon>Dikarya</taxon>
        <taxon>Basidiomycota</taxon>
        <taxon>Pucciniomycotina</taxon>
        <taxon>Pucciniomycetes</taxon>
        <taxon>Pucciniales</taxon>
        <taxon>Phakopsoraceae</taxon>
        <taxon>Phakopsora</taxon>
    </lineage>
</organism>
<dbReference type="EMBL" id="CALTRL010001472">
    <property type="protein sequence ID" value="CAH7672662.1"/>
    <property type="molecule type" value="Genomic_DNA"/>
</dbReference>
<dbReference type="SUPFAM" id="SSF53067">
    <property type="entry name" value="Actin-like ATPase domain"/>
    <property type="match status" value="1"/>
</dbReference>
<dbReference type="GO" id="GO:0140662">
    <property type="term" value="F:ATP-dependent protein folding chaperone"/>
    <property type="evidence" value="ECO:0007669"/>
    <property type="project" value="InterPro"/>
</dbReference>
<name>A0AAV0AVR8_PHAPC</name>
<keyword evidence="2" id="KW-0067">ATP-binding</keyword>
<keyword evidence="1" id="KW-0547">Nucleotide-binding</keyword>
<reference evidence="4" key="1">
    <citation type="submission" date="2022-06" db="EMBL/GenBank/DDBJ databases">
        <authorList>
            <consortium name="SYNGENTA / RWTH Aachen University"/>
        </authorList>
    </citation>
    <scope>NUCLEOTIDE SEQUENCE</scope>
</reference>
<sequence length="201" mass="22556">MCTFGSKKLKFFRSDAGQGVETSVIYNLDASLINSTMIEFSMFEEKIHGSSKIKKNFTMLDVKGFGFERGLGGLTFDMKIWDHLKQEFETQTKLDVSGSYRVPMIQATVKSLVGYKVVVSVNADEAAAMGLALYRARISQQYKTKDIRIKKISSHSISAAYKVTRSRAAPDHGKTQAQEINTVHMMLFDTRFMLVVKNQSG</sequence>
<dbReference type="PANTHER" id="PTHR45639">
    <property type="entry name" value="HSC70CB, ISOFORM G-RELATED"/>
    <property type="match status" value="1"/>
</dbReference>
<dbReference type="Pfam" id="PF00012">
    <property type="entry name" value="HSP70"/>
    <property type="match status" value="1"/>
</dbReference>
<dbReference type="Proteomes" id="UP001153365">
    <property type="component" value="Unassembled WGS sequence"/>
</dbReference>
<evidence type="ECO:0000256" key="2">
    <source>
        <dbReference type="ARBA" id="ARBA00022840"/>
    </source>
</evidence>
<dbReference type="InterPro" id="IPR043129">
    <property type="entry name" value="ATPase_NBD"/>
</dbReference>
<dbReference type="PANTHER" id="PTHR45639:SF3">
    <property type="entry name" value="HYPOXIA UP-REGULATED PROTEIN 1"/>
    <property type="match status" value="1"/>
</dbReference>
<keyword evidence="5" id="KW-1185">Reference proteome</keyword>
<evidence type="ECO:0000256" key="1">
    <source>
        <dbReference type="ARBA" id="ARBA00022741"/>
    </source>
</evidence>
<dbReference type="InterPro" id="IPR013126">
    <property type="entry name" value="Hsp_70_fam"/>
</dbReference>
<evidence type="ECO:0000313" key="5">
    <source>
        <dbReference type="Proteomes" id="UP001153365"/>
    </source>
</evidence>
<gene>
    <name evidence="4" type="ORF">PPACK8108_LOCUS7479</name>
</gene>